<dbReference type="RefSeq" id="XP_001731528.1">
    <property type="nucleotide sequence ID" value="XM_001731476.1"/>
</dbReference>
<protein>
    <recommendedName>
        <fullName evidence="5">Protein YAE1</fullName>
    </recommendedName>
    <alternativeName>
        <fullName evidence="4">Protein yae1</fullName>
    </alternativeName>
</protein>
<comment type="similarity">
    <text evidence="3">Belongs to the YAE1 family.</text>
</comment>
<dbReference type="Proteomes" id="UP000008837">
    <property type="component" value="Unassembled WGS sequence"/>
</dbReference>
<dbReference type="InterPro" id="IPR019191">
    <property type="entry name" value="Essential_protein_Yae1_N"/>
</dbReference>
<evidence type="ECO:0000256" key="1">
    <source>
        <dbReference type="ARBA" id="ARBA00004123"/>
    </source>
</evidence>
<dbReference type="VEuPathDB" id="FungiDB:MGL_1711"/>
<dbReference type="AlphaFoldDB" id="A8PYR6"/>
<dbReference type="STRING" id="425265.A8PYR6"/>
<comment type="caution">
    <text evidence="10">The sequence shown here is derived from an EMBL/GenBank/DDBJ whole genome shotgun (WGS) entry which is preliminary data.</text>
</comment>
<dbReference type="InterPro" id="IPR038881">
    <property type="entry name" value="Yae1-like"/>
</dbReference>
<evidence type="ECO:0000256" key="7">
    <source>
        <dbReference type="ARBA" id="ARBA00023242"/>
    </source>
</evidence>
<feature type="region of interest" description="Disordered" evidence="8">
    <location>
        <begin position="1"/>
        <end position="22"/>
    </location>
</feature>
<evidence type="ECO:0000256" key="2">
    <source>
        <dbReference type="ARBA" id="ARBA00004496"/>
    </source>
</evidence>
<evidence type="ECO:0000256" key="6">
    <source>
        <dbReference type="ARBA" id="ARBA00022490"/>
    </source>
</evidence>
<sequence>MSGADDDWLASDDDGPGSSANALMENRDRIKMESQMHNIGFREGLENGKLALLQTGFDQGYNTVGVKLGLAIGDLKGKVDALAFHVMSGEVSSPKHAQIRDELVALQKEFANIKMEDLIEPGWEHIQPEVLSYASKDAVGANSSKANPPATQFGRLEELRTRYLRCWSLLGTDPLICPFLSR</sequence>
<dbReference type="Pfam" id="PF09811">
    <property type="entry name" value="Yae1_N"/>
    <property type="match status" value="1"/>
</dbReference>
<evidence type="ECO:0000256" key="8">
    <source>
        <dbReference type="SAM" id="MobiDB-lite"/>
    </source>
</evidence>
<evidence type="ECO:0000256" key="5">
    <source>
        <dbReference type="ARBA" id="ARBA00018400"/>
    </source>
</evidence>
<dbReference type="InParanoid" id="A8PYR6"/>
<evidence type="ECO:0000256" key="3">
    <source>
        <dbReference type="ARBA" id="ARBA00007096"/>
    </source>
</evidence>
<dbReference type="PANTHER" id="PTHR18829">
    <property type="entry name" value="PROTEIN YAE1 HOMOLOG"/>
    <property type="match status" value="1"/>
</dbReference>
<comment type="subcellular location">
    <subcellularLocation>
        <location evidence="2">Cytoplasm</location>
    </subcellularLocation>
    <subcellularLocation>
        <location evidence="1">Nucleus</location>
    </subcellularLocation>
</comment>
<keyword evidence="7" id="KW-0539">Nucleus</keyword>
<dbReference type="GO" id="GO:0005634">
    <property type="term" value="C:nucleus"/>
    <property type="evidence" value="ECO:0007669"/>
    <property type="project" value="UniProtKB-SubCell"/>
</dbReference>
<feature type="compositionally biased region" description="Acidic residues" evidence="8">
    <location>
        <begin position="1"/>
        <end position="15"/>
    </location>
</feature>
<dbReference type="OrthoDB" id="20086at2759"/>
<dbReference type="GO" id="GO:0005737">
    <property type="term" value="C:cytoplasm"/>
    <property type="evidence" value="ECO:0007669"/>
    <property type="project" value="UniProtKB-SubCell"/>
</dbReference>
<name>A8PYR6_MALGO</name>
<organism evidence="10 11">
    <name type="scientific">Malassezia globosa (strain ATCC MYA-4612 / CBS 7966)</name>
    <name type="common">Dandruff-associated fungus</name>
    <dbReference type="NCBI Taxonomy" id="425265"/>
    <lineage>
        <taxon>Eukaryota</taxon>
        <taxon>Fungi</taxon>
        <taxon>Dikarya</taxon>
        <taxon>Basidiomycota</taxon>
        <taxon>Ustilaginomycotina</taxon>
        <taxon>Malasseziomycetes</taxon>
        <taxon>Malasseziales</taxon>
        <taxon>Malasseziaceae</taxon>
        <taxon>Malassezia</taxon>
    </lineage>
</organism>
<dbReference type="PANTHER" id="PTHR18829:SF0">
    <property type="entry name" value="PROTEIN YAE1 HOMOLOG"/>
    <property type="match status" value="1"/>
</dbReference>
<dbReference type="GeneID" id="5855835"/>
<dbReference type="KEGG" id="mgl:MGL_1711"/>
<evidence type="ECO:0000313" key="10">
    <source>
        <dbReference type="EMBL" id="EDP44314.1"/>
    </source>
</evidence>
<evidence type="ECO:0000256" key="4">
    <source>
        <dbReference type="ARBA" id="ARBA00017286"/>
    </source>
</evidence>
<reference evidence="10 11" key="1">
    <citation type="journal article" date="2007" name="Proc. Natl. Acad. Sci. U.S.A.">
        <title>Dandruff-associated Malassezia genomes reveal convergent and divergent virulence traits shared with plant and human fungal pathogens.</title>
        <authorList>
            <person name="Xu J."/>
            <person name="Saunders C.W."/>
            <person name="Hu P."/>
            <person name="Grant R.A."/>
            <person name="Boekhout T."/>
            <person name="Kuramae E.E."/>
            <person name="Kronstad J.W."/>
            <person name="Deangelis Y.M."/>
            <person name="Reeder N.L."/>
            <person name="Johnstone K.R."/>
            <person name="Leland M."/>
            <person name="Fieno A.M."/>
            <person name="Begley W.M."/>
            <person name="Sun Y."/>
            <person name="Lacey M.P."/>
            <person name="Chaudhary T."/>
            <person name="Keough T."/>
            <person name="Chu L."/>
            <person name="Sears R."/>
            <person name="Yuan B."/>
            <person name="Dawson T.L.Jr."/>
        </authorList>
    </citation>
    <scope>NUCLEOTIDE SEQUENCE [LARGE SCALE GENOMIC DNA]</scope>
    <source>
        <strain evidence="11">ATCC MYA-4612 / CBS 7966</strain>
    </source>
</reference>
<dbReference type="EMBL" id="AAYY01000004">
    <property type="protein sequence ID" value="EDP44314.1"/>
    <property type="molecule type" value="Genomic_DNA"/>
</dbReference>
<evidence type="ECO:0000259" key="9">
    <source>
        <dbReference type="Pfam" id="PF09811"/>
    </source>
</evidence>
<keyword evidence="11" id="KW-1185">Reference proteome</keyword>
<proteinExistence type="inferred from homology"/>
<feature type="domain" description="Essential protein Yae1 N-terminal" evidence="9">
    <location>
        <begin position="40"/>
        <end position="79"/>
    </location>
</feature>
<gene>
    <name evidence="10" type="ORF">MGL_1711</name>
</gene>
<accession>A8PYR6</accession>
<evidence type="ECO:0000313" key="11">
    <source>
        <dbReference type="Proteomes" id="UP000008837"/>
    </source>
</evidence>
<keyword evidence="6" id="KW-0963">Cytoplasm</keyword>
<dbReference type="OMA" id="LMKHEAQ"/>